<dbReference type="InterPro" id="IPR052575">
    <property type="entry name" value="SSU_processome_comp_20"/>
</dbReference>
<organism evidence="18 19">
    <name type="scientific">Cryoendolithus antarcticus</name>
    <dbReference type="NCBI Taxonomy" id="1507870"/>
    <lineage>
        <taxon>Eukaryota</taxon>
        <taxon>Fungi</taxon>
        <taxon>Dikarya</taxon>
        <taxon>Ascomycota</taxon>
        <taxon>Pezizomycotina</taxon>
        <taxon>Dothideomycetes</taxon>
        <taxon>Dothideomycetidae</taxon>
        <taxon>Cladosporiales</taxon>
        <taxon>Cladosporiaceae</taxon>
        <taxon>Cryoendolithus</taxon>
    </lineage>
</organism>
<evidence type="ECO:0000259" key="15">
    <source>
        <dbReference type="Pfam" id="PF16900"/>
    </source>
</evidence>
<evidence type="ECO:0000259" key="17">
    <source>
        <dbReference type="Pfam" id="PF23099"/>
    </source>
</evidence>
<feature type="region of interest" description="Disordered" evidence="10">
    <location>
        <begin position="2684"/>
        <end position="2751"/>
    </location>
</feature>
<dbReference type="CDD" id="cd04475">
    <property type="entry name" value="RPA1_DBD_B"/>
    <property type="match status" value="1"/>
</dbReference>
<accession>A0A1V8SJF4</accession>
<dbReference type="GO" id="GO:0008270">
    <property type="term" value="F:zinc ion binding"/>
    <property type="evidence" value="ECO:0007669"/>
    <property type="project" value="UniProtKB-KW"/>
</dbReference>
<evidence type="ECO:0000256" key="1">
    <source>
        <dbReference type="ARBA" id="ARBA00004123"/>
    </source>
</evidence>
<evidence type="ECO:0000259" key="13">
    <source>
        <dbReference type="Pfam" id="PF07539"/>
    </source>
</evidence>
<dbReference type="Gene3D" id="2.40.50.140">
    <property type="entry name" value="Nucleic acid-binding proteins"/>
    <property type="match status" value="4"/>
</dbReference>
<comment type="caution">
    <text evidence="18">The sequence shown here is derived from an EMBL/GenBank/DDBJ whole genome shotgun (WGS) entry which is preliminary data.</text>
</comment>
<evidence type="ECO:0000256" key="7">
    <source>
        <dbReference type="ARBA" id="ARBA00023125"/>
    </source>
</evidence>
<dbReference type="Pfam" id="PF04057">
    <property type="entry name" value="Rep-A_N"/>
    <property type="match status" value="1"/>
</dbReference>
<dbReference type="FunFam" id="2.40.50.140:FF:000041">
    <property type="entry name" value="Replication protein A subunit"/>
    <property type="match status" value="1"/>
</dbReference>
<dbReference type="GO" id="GO:0006260">
    <property type="term" value="P:DNA replication"/>
    <property type="evidence" value="ECO:0007669"/>
    <property type="project" value="UniProtKB-KW"/>
</dbReference>
<dbReference type="GO" id="GO:0032040">
    <property type="term" value="C:small-subunit processome"/>
    <property type="evidence" value="ECO:0007669"/>
    <property type="project" value="TreeGrafter"/>
</dbReference>
<dbReference type="GO" id="GO:0000781">
    <property type="term" value="C:chromosome, telomeric region"/>
    <property type="evidence" value="ECO:0007669"/>
    <property type="project" value="UniProtKB-ARBA"/>
</dbReference>
<evidence type="ECO:0000256" key="2">
    <source>
        <dbReference type="ARBA" id="ARBA00005690"/>
    </source>
</evidence>
<evidence type="ECO:0000256" key="4">
    <source>
        <dbReference type="ARBA" id="ARBA00022723"/>
    </source>
</evidence>
<dbReference type="InterPro" id="IPR047192">
    <property type="entry name" value="Euk_RPA1_DBD_C"/>
</dbReference>
<reference evidence="19" key="1">
    <citation type="submission" date="2017-03" db="EMBL/GenBank/DDBJ databases">
        <title>Genomes of endolithic fungi from Antarctica.</title>
        <authorList>
            <person name="Coleine C."/>
            <person name="Masonjones S."/>
            <person name="Stajich J.E."/>
        </authorList>
    </citation>
    <scope>NUCLEOTIDE SEQUENCE [LARGE SCALE GENOMIC DNA]</scope>
    <source>
        <strain evidence="19">CCFEE 5527</strain>
    </source>
</reference>
<proteinExistence type="inferred from homology"/>
<keyword evidence="5 9" id="KW-0863">Zinc-finger</keyword>
<dbReference type="InterPro" id="IPR011430">
    <property type="entry name" value="UTP20_N"/>
</dbReference>
<dbReference type="SUPFAM" id="SSF50249">
    <property type="entry name" value="Nucleic acid-binding proteins"/>
    <property type="match status" value="4"/>
</dbReference>
<evidence type="ECO:0000256" key="8">
    <source>
        <dbReference type="ARBA" id="ARBA00023242"/>
    </source>
</evidence>
<feature type="compositionally biased region" description="Low complexity" evidence="10">
    <location>
        <begin position="2719"/>
        <end position="2731"/>
    </location>
</feature>
<dbReference type="InterPro" id="IPR057525">
    <property type="entry name" value="UTP20_C"/>
</dbReference>
<dbReference type="InterPro" id="IPR011989">
    <property type="entry name" value="ARM-like"/>
</dbReference>
<gene>
    <name evidence="18" type="ORF">B0A48_15125</name>
</gene>
<dbReference type="FunFam" id="2.40.50.140:FF:000090">
    <property type="entry name" value="Replication protein A subunit"/>
    <property type="match status" value="1"/>
</dbReference>
<dbReference type="GO" id="GO:0006310">
    <property type="term" value="P:DNA recombination"/>
    <property type="evidence" value="ECO:0007669"/>
    <property type="project" value="InterPro"/>
</dbReference>
<evidence type="ECO:0000256" key="5">
    <source>
        <dbReference type="ARBA" id="ARBA00022771"/>
    </source>
</evidence>
<dbReference type="NCBIfam" id="TIGR00617">
    <property type="entry name" value="rpa1"/>
    <property type="match status" value="1"/>
</dbReference>
<feature type="domain" description="U3 small nucleolar RNA-associated protein 20 C-terminal" evidence="17">
    <location>
        <begin position="2180"/>
        <end position="2516"/>
    </location>
</feature>
<dbReference type="GO" id="GO:0003697">
    <property type="term" value="F:single-stranded DNA binding"/>
    <property type="evidence" value="ECO:0007669"/>
    <property type="project" value="UniProtKB-ARBA"/>
</dbReference>
<evidence type="ECO:0000256" key="9">
    <source>
        <dbReference type="RuleBase" id="RU364130"/>
    </source>
</evidence>
<dbReference type="Pfam" id="PF08646">
    <property type="entry name" value="Rep_fac-A_C"/>
    <property type="match status" value="1"/>
</dbReference>
<dbReference type="Proteomes" id="UP000192596">
    <property type="component" value="Unassembled WGS sequence"/>
</dbReference>
<dbReference type="Pfam" id="PF01336">
    <property type="entry name" value="tRNA_anti-codon"/>
    <property type="match status" value="1"/>
</dbReference>
<dbReference type="Pfam" id="PF23099">
    <property type="entry name" value="UTP20_C"/>
    <property type="match status" value="1"/>
</dbReference>
<feature type="domain" description="Replication factor-A protein 1 N-terminal" evidence="12">
    <location>
        <begin position="2579"/>
        <end position="2675"/>
    </location>
</feature>
<evidence type="ECO:0000256" key="10">
    <source>
        <dbReference type="SAM" id="MobiDB-lite"/>
    </source>
</evidence>
<dbReference type="CDD" id="cd04476">
    <property type="entry name" value="RPA1_DBD_C"/>
    <property type="match status" value="1"/>
</dbReference>
<dbReference type="InterPro" id="IPR013955">
    <property type="entry name" value="Rep_factor-A_C"/>
</dbReference>
<dbReference type="InterPro" id="IPR004365">
    <property type="entry name" value="NA-bd_OB_tRNA"/>
</dbReference>
<dbReference type="PANTHER" id="PTHR17695:SF11">
    <property type="entry name" value="SMALL SUBUNIT PROCESSOME COMPONENT 20 HOMOLOG"/>
    <property type="match status" value="1"/>
</dbReference>
<dbReference type="InterPro" id="IPR007199">
    <property type="entry name" value="Rep_factor-A_N"/>
</dbReference>
<sequence>MALTKTKAGKPAKVVKPSKNTKRSTPSTRNHRYQSFTERIATLHIDPVRRKRQPNERDGLSSGTETYTGRSLAEWRDLNLSQTFTSFATQAEPLCDSLPVLLHNEETVMGLLMEYIQRADALAMEPLLALLAHFAHDMDTRFEGHFAQAVSVVASVAAKHEDPAVVEWSFTCLAWLFKYLSRLLTPDLRPLYDLMSPYLGVQSQKPFIIRFAAESMSFLIRKSATQYERDTVPLDRIIGHVLESCPSANEGRASNLHQQGVMTLLTESMKGVQNGLHSSALSVLRCLVRCVRTKPEDSSVALLVGTLTSLIHFTQSETFQPVVDLLIEELPHNPVGHDDASVWVTSELLYTIITVRKGSRTRKWAGIMAVVTDLVTAGCERVDLSTRTRRRILRTVASVFQTGSIDAVLPALSLLFKLSEERWAPHFLPFCEYFARLGRPRYDQLLLKIFVTHAASQAQDRPHELLALLPHLSSASTASKIQAGPEMLNNLLKPLQELASANDDEDISEAHLSSAKLALDALTYTKLSADFVSGMSSLLQQLVERALKAHTANHSGTSLARFALGPVLQSAAVIGVDISEFWLPLCQASGEGVASGAYLTSLAELLKSSVALDMTGDHVDTLCTSLVNALALPSSRLRSAALDALESVYRRRKQTRPEALNIATLIESTPLSMDTSRGLSMNIRRLATAYQGSDMDDLMRKAVPTYCFGLLHLKLSQAWTDALEALSSISKYLIGEETIVSLAQRWLDSDATQHSADAQATQILTVDSEGFNVVSDFECSNLSKISAIAHQVFEEPHHGYPSPEQSLEAELRTVTSITQSSRGQALRVLDKIPQIAEKRSRLLVPVLLRWVSRSSDSEMQAVTADRWSRKDQKAMLGVFAKFNNPSVLFRSPEVYDALLNLCANGDVEIQKSALQALLTWKNATLSKYAEHLHNLLDDARFRDEISVFLQGGDEDGIHADDIDSIMPVLLRLLYGRAVGGSKDVQQARRKAIFVALARFDDSVLAAFIGIALSGVSDSAESTESDTCGTTGASMRQQVGALNMMNDMLETLGGGMRPFAVQIADATLACAVPASKALEHDTEHAAQDSSLLKSVRQVGMQCLVKLFADMHELPLSEQGRIVVSELVTPRLDNFAAENTQSIAATLRLFAAWAGSTVHAGHLYEHNAELLTRVSDLLAHGSAQTEVKVFILREVLDKLLGLPDLQQSLQPYVSGFVTSVSVILSQQPAGDLLAACVNSTVQLAERITEPAQAGQIIELCAHLLRQPGHFVHPKVKAGLVKTMMPLLDILDKAAVPTGVYEAICGLFSRLRDIESRTMFADVLVKLCQHDAALLETAGLCREINALESGRLGQPDHARKERAFDKIYENAENYSLDQWLPLMHNFLLFIRDEDDTVNRASAARALELFIIACAKSGRTKLIESDLFPAIQRGMKEPSELVRAEYLRLLGILVQNNPEWSEVDDMTGLTVEGDEEASFFTNVLHIQQHRRLRALRRLAEEPKLRSQNVNRIFLPLLEQFIFDQAEGDAGRTLSDQTVTTIRPLAKSLKWSDYRSVIKRYLGQLKKNPEREKVVLRLIGALVDGLVSRMEDLPIVSVNADEPEASRTGRQKAILTEFLPPLSAYLHHKDDSTVDRRVGVAVSIVKLLRLLPEADFVAGLAPTLTDISHILKSKDLEARDQTRRTFSTVLSLVGPTYLRFIINEMRSALQRGYQLHVLSYTVHHILVTNAEMLKPGDLDTTLTELMSVVMDDIFGVTGQEKDAEEYKSGMKEIKSSKSYDTLEIVARSTSISKMGQLILPIRAMLQERLDMKSVKKIDDLLIRIRKGIDQNPAADSRDMLAFCHEVVRQVQAHEAAPHVRLAEQSYNVRQYLVASEKKANRKGATTSYLFKLSSFALNLVRKVVRRHEVLQTPANMAGYLPICGDALIEGQEEVQIAAVKLLTTIIRVPLKDIEDNCAVYLKQAVAVMKSQTSSTTDAAKAALDLITAILRERRSVQVKEKDIAYLLQTLKQDLDEPDRQGILFRFLRAVLGRQIVITEVYEVMDEVAKMMITNPDESVRQSARSAYLQFVIDYPQGKDRWTKQTGFLVKNLDYQHVAGRRSVMEVLHGLLAKLGDEALQPLLVTLFVGLVTRVSGDVDAACRDMAGVLIGKIFDKADEEKMELLVGMLRKWTGADKKLSLRRAATLCWTILAKSGKATAKQTDSLLDTVAIIAADEIENDSTAKVQLLLAGLQLLSILSDQSPAKALAAKRADLWASVQQHLNTNNVDVQLMAVQLQSTVFNDAASTTSKTQGGLSTMPLRASGGYELGQEELRTACALNFRILRDSAIGSTELIAQAVRNVAFLGRLFAANNMPWKDRSLDENNGGDADDALEEKDDTAIGYLLSRLSSIIRRENAPVVTRMAALQCQTALLSTLSPPFLNIGTIIHPLYNLTDASIPQPPGDTHAAFTTQARETLDMLQKKLGSEVYVKEMAKARKFANERRDERRRKRRIEAVSEPERAARERRRKSEGKKAKIREKGAEARGKRRGVQDAFETRFAPLHQTSNEHQVTTADSFSSHGTLTPDSDLEDILNAMADPFAIISKGALANIAQGGEAGEPVVQCVQIKPMAAGADGRERYRVVWNDTANFIQSMMTQQANWIITEGKLKKGSICRLKSFQANVVKERLILVILDMEVLEEYGEPEKLGQPVALEDGKGGQGAGGGEDVKPQPESIGAGNFYGQKPAQQQQAQPQQRSAALPSRANANGGSRGNIHPIEALSPYAHKWTIKARVSHKGDIKTWHNKNGEGKLFSVNFLDESGEIRATGFNDAVDQWYEMLQEGSVYYISSPCRVQLAKKQFSNVNNDYELTFEKDTQIEKAEDNEGVPQVRYNFTTLADLQTVEKDTTIDCIGILSEIGEVSEIVSKTTSKPYSKRELTLVDNTGFNVRLTIWGGSAQSFEASPESVIAFKGVKVSDFGGRSLSLLSSGSMTLDPDIDEAFKLKGWYDGAGRNEQFQSHANTMGAVGATSGGRRDEYKTVAQVSEENLGMGESTDWFSIKGTILYVKKDSIAYPACRTTEPQTCNKKVVEIDPGKWRCEKCDREWDKPEYRYVMSVNVGDHTGQLWLSCFDETGRIIMGVPANDIMALRDEGDERRQEQIFADANCKQLVFRCKAKMDTFQDQQRVRYQVQTANVLNYGMEARKLAEIIKTYNADSDSLFVR</sequence>
<evidence type="ECO:0000313" key="18">
    <source>
        <dbReference type="EMBL" id="OQN99276.1"/>
    </source>
</evidence>
<dbReference type="OrthoDB" id="1751331at2759"/>
<comment type="subcellular location">
    <subcellularLocation>
        <location evidence="1 9">Nucleus</location>
    </subcellularLocation>
</comment>
<dbReference type="CDD" id="cd04477">
    <property type="entry name" value="RPA1N"/>
    <property type="match status" value="1"/>
</dbReference>
<feature type="compositionally biased region" description="Basic and acidic residues" evidence="10">
    <location>
        <begin position="2508"/>
        <end position="2521"/>
    </location>
</feature>
<dbReference type="STRING" id="1507870.A0A1V8SJF4"/>
<keyword evidence="3 9" id="KW-0235">DNA replication</keyword>
<dbReference type="FunFam" id="2.40.50.140:FF:000117">
    <property type="entry name" value="Replication protein A subunit"/>
    <property type="match status" value="1"/>
</dbReference>
<dbReference type="GO" id="GO:0030686">
    <property type="term" value="C:90S preribosome"/>
    <property type="evidence" value="ECO:0007669"/>
    <property type="project" value="TreeGrafter"/>
</dbReference>
<evidence type="ECO:0000259" key="12">
    <source>
        <dbReference type="Pfam" id="PF04057"/>
    </source>
</evidence>
<dbReference type="GO" id="GO:0007004">
    <property type="term" value="P:telomere maintenance via telomerase"/>
    <property type="evidence" value="ECO:0007669"/>
    <property type="project" value="UniProtKB-ARBA"/>
</dbReference>
<feature type="domain" description="OB" evidence="11">
    <location>
        <begin position="2763"/>
        <end position="2844"/>
    </location>
</feature>
<keyword evidence="19" id="KW-1185">Reference proteome</keyword>
<dbReference type="PANTHER" id="PTHR17695">
    <property type="entry name" value="SMALL SUBUNIT PROCESSOME COMPONENT 20 HOMOLOG"/>
    <property type="match status" value="1"/>
</dbReference>
<feature type="region of interest" description="Disordered" evidence="10">
    <location>
        <begin position="2493"/>
        <end position="2558"/>
    </location>
</feature>
<name>A0A1V8SJF4_9PEZI</name>
<evidence type="ECO:0000259" key="14">
    <source>
        <dbReference type="Pfam" id="PF08646"/>
    </source>
</evidence>
<evidence type="ECO:0000256" key="6">
    <source>
        <dbReference type="ARBA" id="ARBA00022833"/>
    </source>
</evidence>
<feature type="domain" description="U3 small nucleolar RNA-associated protein 20" evidence="16">
    <location>
        <begin position="1626"/>
        <end position="1841"/>
    </location>
</feature>
<comment type="subunit">
    <text evidence="9">Component of the heterotrimeric canonical replication protein A complex (RPA).</text>
</comment>
<evidence type="ECO:0000256" key="3">
    <source>
        <dbReference type="ARBA" id="ARBA00022705"/>
    </source>
</evidence>
<feature type="region of interest" description="Disordered" evidence="10">
    <location>
        <begin position="1"/>
        <end position="66"/>
    </location>
</feature>
<dbReference type="InterPro" id="IPR031657">
    <property type="entry name" value="REPA_OB_2"/>
</dbReference>
<feature type="compositionally biased region" description="Polar residues" evidence="10">
    <location>
        <begin position="2539"/>
        <end position="2558"/>
    </location>
</feature>
<evidence type="ECO:0000313" key="19">
    <source>
        <dbReference type="Proteomes" id="UP000192596"/>
    </source>
</evidence>
<dbReference type="EMBL" id="NAJO01000041">
    <property type="protein sequence ID" value="OQN99276.1"/>
    <property type="molecule type" value="Genomic_DNA"/>
</dbReference>
<keyword evidence="4 9" id="KW-0479">Metal-binding</keyword>
<dbReference type="Pfam" id="PF16900">
    <property type="entry name" value="REPA_OB_2"/>
    <property type="match status" value="1"/>
</dbReference>
<dbReference type="FunFam" id="2.40.50.140:FF:000064">
    <property type="entry name" value="Replication protein A subunit"/>
    <property type="match status" value="1"/>
</dbReference>
<feature type="domain" description="Replication factor A C-terminal" evidence="14">
    <location>
        <begin position="3031"/>
        <end position="3180"/>
    </location>
</feature>
<dbReference type="InterPro" id="IPR012340">
    <property type="entry name" value="NA-bd_OB-fold"/>
</dbReference>
<dbReference type="InterPro" id="IPR046523">
    <property type="entry name" value="UTP20_dom"/>
</dbReference>
<dbReference type="Pfam" id="PF07539">
    <property type="entry name" value="UTP20_N"/>
    <property type="match status" value="1"/>
</dbReference>
<dbReference type="Pfam" id="PF20416">
    <property type="entry name" value="UTP20"/>
    <property type="match status" value="1"/>
</dbReference>
<dbReference type="Gene3D" id="1.25.10.10">
    <property type="entry name" value="Leucine-rich Repeat Variant"/>
    <property type="match status" value="1"/>
</dbReference>
<keyword evidence="7 9" id="KW-0238">DNA-binding</keyword>
<comment type="similarity">
    <text evidence="2 9">Belongs to the replication factor A protein 1 family.</text>
</comment>
<evidence type="ECO:0000259" key="11">
    <source>
        <dbReference type="Pfam" id="PF01336"/>
    </source>
</evidence>
<dbReference type="FunCoup" id="A0A1V8SJF4">
    <property type="interactions" value="1812"/>
</dbReference>
<dbReference type="InParanoid" id="A0A1V8SJF4"/>
<keyword evidence="6 9" id="KW-0862">Zinc</keyword>
<dbReference type="SUPFAM" id="SSF48371">
    <property type="entry name" value="ARM repeat"/>
    <property type="match status" value="3"/>
</dbReference>
<dbReference type="InterPro" id="IPR004591">
    <property type="entry name" value="Rfa1"/>
</dbReference>
<comment type="function">
    <text evidence="9">As part of the replication protein A (RPA/RP-A), a single-stranded DNA-binding heterotrimeric complex, may play an essential role in DNA replication, recombination and repair. Binds and stabilizes single-stranded DNA intermediates, preventing complementary DNA reannealing and recruiting different proteins involved in DNA metabolism.</text>
</comment>
<dbReference type="GO" id="GO:0006281">
    <property type="term" value="P:DNA repair"/>
    <property type="evidence" value="ECO:0007669"/>
    <property type="project" value="InterPro"/>
</dbReference>
<dbReference type="CDD" id="cd04474">
    <property type="entry name" value="RPA1_DBD_A"/>
    <property type="match status" value="1"/>
</dbReference>
<protein>
    <recommendedName>
        <fullName evidence="9">Replication protein A subunit</fullName>
    </recommendedName>
</protein>
<evidence type="ECO:0000259" key="16">
    <source>
        <dbReference type="Pfam" id="PF20416"/>
    </source>
</evidence>
<dbReference type="InterPro" id="IPR016024">
    <property type="entry name" value="ARM-type_fold"/>
</dbReference>
<keyword evidence="8 9" id="KW-0539">Nucleus</keyword>
<feature type="domain" description="U3 small nucleolar RNA-associated protein 20 N-terminal" evidence="13">
    <location>
        <begin position="866"/>
        <end position="1434"/>
    </location>
</feature>
<feature type="compositionally biased region" description="Polar residues" evidence="10">
    <location>
        <begin position="23"/>
        <end position="37"/>
    </location>
</feature>
<dbReference type="GO" id="GO:0005662">
    <property type="term" value="C:DNA replication factor A complex"/>
    <property type="evidence" value="ECO:0007669"/>
    <property type="project" value="UniProtKB-ARBA"/>
</dbReference>
<feature type="domain" description="Replication protein A OB" evidence="15">
    <location>
        <begin position="2872"/>
        <end position="2968"/>
    </location>
</feature>